<gene>
    <name evidence="4" type="ORF">NQU54_23770</name>
</gene>
<evidence type="ECO:0000313" key="4">
    <source>
        <dbReference type="EMBL" id="MCQ8832011.1"/>
    </source>
</evidence>
<feature type="compositionally biased region" description="Basic and acidic residues" evidence="2">
    <location>
        <begin position="305"/>
        <end position="319"/>
    </location>
</feature>
<dbReference type="Gene3D" id="3.30.450.40">
    <property type="match status" value="1"/>
</dbReference>
<comment type="caution">
    <text evidence="4">The sequence shown here is derived from an EMBL/GenBank/DDBJ whole genome shotgun (WGS) entry which is preliminary data.</text>
</comment>
<sequence>MSDDHAAALPGHAVEAVLTALAREDDAATLDALLAGHDLRQLSPAAQQAVRTIGHTLAEARSRQALLNAIYETALEITAKRDREAAIRTIVRSARTLVGSDMAYLSLNDYETEETYIHTTDGVVTSAYRSLRMPFGTGVLGAVADSDVPAATRDYLADETLHHIPSVDETVRAEGVHAILGAPLHVEGRVIGALLVADRYTRAYEHAEASTLASLASLAAVAIETAQLVESLNHSLDQARHAEAESRRHVTDLQRLARADASLVSALSSMEGLSRIESELATILGTDVHMVTADALRAGSTVSGHDARRLSELAEESRRSGGPVTGNTRPADRPEHSTAETGPTTVMAAAVGDKVLGAICTTGPVHALDRLILQRAATTLIAQLLFDQAIAEAGTREQSELLDLMLAETMTAPSTPTLRRKLAEYGITDDASLAVLVVDSPGPETAHAVVARVVQESADGAGLVASHRGHVCALLISEAPLRLGAEISTELERRNVAATVGCAGPGRGITSVRETHERAHRLARALRVLGREGEAATESTLGSVGLVLGAQDTTLHQAIVQDVIGPALAYDTQHSTSMAPTALAYLDANRSVAATAARLHLHQNTVRQRLDKLDRLLGADWRDGTRVLDVHLALRLWQLSQL</sequence>
<feature type="domain" description="GAF" evidence="3">
    <location>
        <begin position="82"/>
        <end position="233"/>
    </location>
</feature>
<protein>
    <submittedName>
        <fullName evidence="4">Helix-turn-helix domain-containing protein</fullName>
    </submittedName>
</protein>
<dbReference type="InterPro" id="IPR003018">
    <property type="entry name" value="GAF"/>
</dbReference>
<evidence type="ECO:0000259" key="3">
    <source>
        <dbReference type="SMART" id="SM00065"/>
    </source>
</evidence>
<dbReference type="InterPro" id="IPR029016">
    <property type="entry name" value="GAF-like_dom_sf"/>
</dbReference>
<accession>A0A9X2LYU5</accession>
<evidence type="ECO:0000256" key="1">
    <source>
        <dbReference type="ARBA" id="ARBA00006754"/>
    </source>
</evidence>
<dbReference type="PANTHER" id="PTHR33744:SF1">
    <property type="entry name" value="DNA-BINDING TRANSCRIPTIONAL ACTIVATOR ADER"/>
    <property type="match status" value="1"/>
</dbReference>
<dbReference type="Gene3D" id="1.10.10.2840">
    <property type="entry name" value="PucR C-terminal helix-turn-helix domain"/>
    <property type="match status" value="1"/>
</dbReference>
<dbReference type="InterPro" id="IPR025736">
    <property type="entry name" value="PucR_C-HTH_dom"/>
</dbReference>
<evidence type="ECO:0000313" key="5">
    <source>
        <dbReference type="Proteomes" id="UP001142400"/>
    </source>
</evidence>
<feature type="region of interest" description="Disordered" evidence="2">
    <location>
        <begin position="301"/>
        <end position="342"/>
    </location>
</feature>
<name>A0A9X2LYU5_STRMQ</name>
<dbReference type="Proteomes" id="UP001142400">
    <property type="component" value="Unassembled WGS sequence"/>
</dbReference>
<evidence type="ECO:0000256" key="2">
    <source>
        <dbReference type="SAM" id="MobiDB-lite"/>
    </source>
</evidence>
<organism evidence="4 5">
    <name type="scientific">Streptomyces malaysiensis subsp. samsunensis</name>
    <dbReference type="NCBI Taxonomy" id="459658"/>
    <lineage>
        <taxon>Bacteria</taxon>
        <taxon>Bacillati</taxon>
        <taxon>Actinomycetota</taxon>
        <taxon>Actinomycetes</taxon>
        <taxon>Kitasatosporales</taxon>
        <taxon>Streptomycetaceae</taxon>
        <taxon>Streptomyces</taxon>
        <taxon>Streptomyces violaceusniger group</taxon>
    </lineage>
</organism>
<keyword evidence="5" id="KW-1185">Reference proteome</keyword>
<dbReference type="PANTHER" id="PTHR33744">
    <property type="entry name" value="CARBOHYDRATE DIACID REGULATOR"/>
    <property type="match status" value="1"/>
</dbReference>
<reference evidence="4" key="1">
    <citation type="submission" date="2022-06" db="EMBL/GenBank/DDBJ databases">
        <title>WGS of actinobacteria.</title>
        <authorList>
            <person name="Thawai C."/>
        </authorList>
    </citation>
    <scope>NUCLEOTIDE SEQUENCE</scope>
    <source>
        <strain evidence="4">DSM 42010</strain>
    </source>
</reference>
<dbReference type="InterPro" id="IPR051448">
    <property type="entry name" value="CdaR-like_regulators"/>
</dbReference>
<dbReference type="Pfam" id="PF01590">
    <property type="entry name" value="GAF"/>
    <property type="match status" value="1"/>
</dbReference>
<proteinExistence type="inferred from homology"/>
<comment type="similarity">
    <text evidence="1">Belongs to the CdaR family.</text>
</comment>
<dbReference type="Pfam" id="PF17853">
    <property type="entry name" value="GGDEF_2"/>
    <property type="match status" value="1"/>
</dbReference>
<dbReference type="EMBL" id="JANIIC010000029">
    <property type="protein sequence ID" value="MCQ8832011.1"/>
    <property type="molecule type" value="Genomic_DNA"/>
</dbReference>
<dbReference type="SMART" id="SM00065">
    <property type="entry name" value="GAF"/>
    <property type="match status" value="1"/>
</dbReference>
<dbReference type="InterPro" id="IPR042070">
    <property type="entry name" value="PucR_C-HTH_sf"/>
</dbReference>
<dbReference type="AlphaFoldDB" id="A0A9X2LYU5"/>
<dbReference type="Pfam" id="PF13556">
    <property type="entry name" value="HTH_30"/>
    <property type="match status" value="1"/>
</dbReference>
<dbReference type="InterPro" id="IPR041522">
    <property type="entry name" value="CdaR_GGDEF"/>
</dbReference>
<dbReference type="SUPFAM" id="SSF55781">
    <property type="entry name" value="GAF domain-like"/>
    <property type="match status" value="1"/>
</dbReference>
<dbReference type="RefSeq" id="WP_257632867.1">
    <property type="nucleotide sequence ID" value="NZ_JANIIC010000029.1"/>
</dbReference>